<dbReference type="GO" id="GO:0000981">
    <property type="term" value="F:DNA-binding transcription factor activity, RNA polymerase II-specific"/>
    <property type="evidence" value="ECO:0007669"/>
    <property type="project" value="InterPro"/>
</dbReference>
<dbReference type="AlphaFoldDB" id="A0A0C4E689"/>
<dbReference type="Pfam" id="PF11951">
    <property type="entry name" value="Fungal_trans_2"/>
    <property type="match status" value="1"/>
</dbReference>
<dbReference type="EMBL" id="GL876972">
    <property type="protein sequence ID" value="KLU89043.1"/>
    <property type="molecule type" value="Genomic_DNA"/>
</dbReference>
<evidence type="ECO:0000259" key="3">
    <source>
        <dbReference type="Pfam" id="PF00172"/>
    </source>
</evidence>
<dbReference type="VEuPathDB" id="FungiDB:MAPG_08020"/>
<name>A0A0C4E689_MAGP6</name>
<evidence type="ECO:0000256" key="1">
    <source>
        <dbReference type="ARBA" id="ARBA00023242"/>
    </source>
</evidence>
<dbReference type="InterPro" id="IPR001138">
    <property type="entry name" value="Zn2Cys6_DnaBD"/>
</dbReference>
<feature type="compositionally biased region" description="Basic and acidic residues" evidence="2">
    <location>
        <begin position="35"/>
        <end position="51"/>
    </location>
</feature>
<reference evidence="4" key="1">
    <citation type="submission" date="2010-05" db="EMBL/GenBank/DDBJ databases">
        <title>The Genome Sequence of Magnaporthe poae strain ATCC 64411.</title>
        <authorList>
            <consortium name="The Broad Institute Genome Sequencing Platform"/>
            <consortium name="Broad Institute Genome Sequencing Center for Infectious Disease"/>
            <person name="Ma L.-J."/>
            <person name="Dead R."/>
            <person name="Young S."/>
            <person name="Zeng Q."/>
            <person name="Koehrsen M."/>
            <person name="Alvarado L."/>
            <person name="Berlin A."/>
            <person name="Chapman S.B."/>
            <person name="Chen Z."/>
            <person name="Freedman E."/>
            <person name="Gellesch M."/>
            <person name="Goldberg J."/>
            <person name="Griggs A."/>
            <person name="Gujja S."/>
            <person name="Heilman E.R."/>
            <person name="Heiman D."/>
            <person name="Hepburn T."/>
            <person name="Howarth C."/>
            <person name="Jen D."/>
            <person name="Larson L."/>
            <person name="Mehta T."/>
            <person name="Neiman D."/>
            <person name="Pearson M."/>
            <person name="Roberts A."/>
            <person name="Saif S."/>
            <person name="Shea T."/>
            <person name="Shenoy N."/>
            <person name="Sisk P."/>
            <person name="Stolte C."/>
            <person name="Sykes S."/>
            <person name="Walk T."/>
            <person name="White J."/>
            <person name="Yandava C."/>
            <person name="Haas B."/>
            <person name="Nusbaum C."/>
            <person name="Birren B."/>
        </authorList>
    </citation>
    <scope>NUCLEOTIDE SEQUENCE</scope>
    <source>
        <strain evidence="4">ATCC 64411</strain>
    </source>
</reference>
<feature type="domain" description="Zn(2)-C6 fungal-type" evidence="3">
    <location>
        <begin position="32"/>
        <end position="60"/>
    </location>
</feature>
<keyword evidence="1" id="KW-0539">Nucleus</keyword>
<dbReference type="InterPro" id="IPR021858">
    <property type="entry name" value="Fun_TF"/>
</dbReference>
<keyword evidence="6" id="KW-1185">Reference proteome</keyword>
<dbReference type="EnsemblFungi" id="MAPG_08020T0">
    <property type="protein sequence ID" value="MAPG_08020T0"/>
    <property type="gene ID" value="MAPG_08020"/>
</dbReference>
<evidence type="ECO:0000313" key="4">
    <source>
        <dbReference type="EMBL" id="KLU89043.1"/>
    </source>
</evidence>
<proteinExistence type="predicted"/>
<evidence type="ECO:0000313" key="5">
    <source>
        <dbReference type="EnsemblFungi" id="MAPG_08020T0"/>
    </source>
</evidence>
<reference evidence="6" key="2">
    <citation type="submission" date="2010-05" db="EMBL/GenBank/DDBJ databases">
        <title>The genome sequence of Magnaporthe poae strain ATCC 64411.</title>
        <authorList>
            <person name="Ma L.-J."/>
            <person name="Dead R."/>
            <person name="Young S."/>
            <person name="Zeng Q."/>
            <person name="Koehrsen M."/>
            <person name="Alvarado L."/>
            <person name="Berlin A."/>
            <person name="Chapman S.B."/>
            <person name="Chen Z."/>
            <person name="Freedman E."/>
            <person name="Gellesch M."/>
            <person name="Goldberg J."/>
            <person name="Griggs A."/>
            <person name="Gujja S."/>
            <person name="Heilman E.R."/>
            <person name="Heiman D."/>
            <person name="Hepburn T."/>
            <person name="Howarth C."/>
            <person name="Jen D."/>
            <person name="Larson L."/>
            <person name="Mehta T."/>
            <person name="Neiman D."/>
            <person name="Pearson M."/>
            <person name="Roberts A."/>
            <person name="Saif S."/>
            <person name="Shea T."/>
            <person name="Shenoy N."/>
            <person name="Sisk P."/>
            <person name="Stolte C."/>
            <person name="Sykes S."/>
            <person name="Walk T."/>
            <person name="White J."/>
            <person name="Yandava C."/>
            <person name="Haas B."/>
            <person name="Nusbaum C."/>
            <person name="Birren B."/>
        </authorList>
    </citation>
    <scope>NUCLEOTIDE SEQUENCE [LARGE SCALE GENOMIC DNA]</scope>
    <source>
        <strain evidence="6">ATCC 64411 / 73-15</strain>
    </source>
</reference>
<dbReference type="Pfam" id="PF00172">
    <property type="entry name" value="Zn_clus"/>
    <property type="match status" value="1"/>
</dbReference>
<dbReference type="STRING" id="644358.A0A0C4E689"/>
<dbReference type="GO" id="GO:0008270">
    <property type="term" value="F:zinc ion binding"/>
    <property type="evidence" value="ECO:0007669"/>
    <property type="project" value="InterPro"/>
</dbReference>
<dbReference type="EMBL" id="ADBL01001932">
    <property type="status" value="NOT_ANNOTATED_CDS"/>
    <property type="molecule type" value="Genomic_DNA"/>
</dbReference>
<dbReference type="PANTHER" id="PTHR38791">
    <property type="entry name" value="ZN(II)2CYS6 TRANSCRIPTION FACTOR (EUROFUNG)-RELATED-RELATED"/>
    <property type="match status" value="1"/>
</dbReference>
<reference evidence="5" key="4">
    <citation type="journal article" date="2015" name="G3 (Bethesda)">
        <title>Genome sequences of three phytopathogenic species of the Magnaporthaceae family of fungi.</title>
        <authorList>
            <person name="Okagaki L.H."/>
            <person name="Nunes C.C."/>
            <person name="Sailsbery J."/>
            <person name="Clay B."/>
            <person name="Brown D."/>
            <person name="John T."/>
            <person name="Oh Y."/>
            <person name="Young N."/>
            <person name="Fitzgerald M."/>
            <person name="Haas B.J."/>
            <person name="Zeng Q."/>
            <person name="Young S."/>
            <person name="Adiconis X."/>
            <person name="Fan L."/>
            <person name="Levin J.Z."/>
            <person name="Mitchell T.K."/>
            <person name="Okubara P.A."/>
            <person name="Farman M.L."/>
            <person name="Kohn L.M."/>
            <person name="Birren B."/>
            <person name="Ma L.-J."/>
            <person name="Dean R.A."/>
        </authorList>
    </citation>
    <scope>NUCLEOTIDE SEQUENCE</scope>
    <source>
        <strain evidence="5">ATCC 64411 / 73-15</strain>
    </source>
</reference>
<gene>
    <name evidence="4" type="ORF">MAPG_08020</name>
</gene>
<evidence type="ECO:0000256" key="2">
    <source>
        <dbReference type="SAM" id="MobiDB-lite"/>
    </source>
</evidence>
<evidence type="ECO:0000313" key="6">
    <source>
        <dbReference type="Proteomes" id="UP000011715"/>
    </source>
</evidence>
<reference evidence="5" key="5">
    <citation type="submission" date="2015-06" db="UniProtKB">
        <authorList>
            <consortium name="EnsemblFungi"/>
        </authorList>
    </citation>
    <scope>IDENTIFICATION</scope>
    <source>
        <strain evidence="5">ATCC 64411</strain>
    </source>
</reference>
<protein>
    <recommendedName>
        <fullName evidence="3">Zn(2)-C6 fungal-type domain-containing protein</fullName>
    </recommendedName>
</protein>
<dbReference type="InterPro" id="IPR053175">
    <property type="entry name" value="DHMBA_Reg_Transcription_Factor"/>
</dbReference>
<feature type="compositionally biased region" description="Low complexity" evidence="2">
    <location>
        <begin position="20"/>
        <end position="29"/>
    </location>
</feature>
<feature type="region of interest" description="Disordered" evidence="2">
    <location>
        <begin position="1"/>
        <end position="51"/>
    </location>
</feature>
<dbReference type="PANTHER" id="PTHR38791:SF5">
    <property type="entry name" value="TRANSCRIPTION FACTOR DBAG-RELATED"/>
    <property type="match status" value="1"/>
</dbReference>
<dbReference type="Proteomes" id="UP000011715">
    <property type="component" value="Unassembled WGS sequence"/>
</dbReference>
<organism evidence="5 6">
    <name type="scientific">Magnaporthiopsis poae (strain ATCC 64411 / 73-15)</name>
    <name type="common">Kentucky bluegrass fungus</name>
    <name type="synonym">Magnaporthe poae</name>
    <dbReference type="NCBI Taxonomy" id="644358"/>
    <lineage>
        <taxon>Eukaryota</taxon>
        <taxon>Fungi</taxon>
        <taxon>Dikarya</taxon>
        <taxon>Ascomycota</taxon>
        <taxon>Pezizomycotina</taxon>
        <taxon>Sordariomycetes</taxon>
        <taxon>Sordariomycetidae</taxon>
        <taxon>Magnaporthales</taxon>
        <taxon>Magnaporthaceae</taxon>
        <taxon>Magnaporthiopsis</taxon>
    </lineage>
</organism>
<dbReference type="eggNOG" id="ENOG502SNKW">
    <property type="taxonomic scope" value="Eukaryota"/>
</dbReference>
<sequence>MLTIRTSSYFLPMEPKQHLAPAAGVPSRPSARRRSSCDQREPACGQCEKRQAECPGYRNQVDLMFRDESSHVIKKAKAKARRRDPDAALGASHDQPLSASESDSASPEPNGSRGLCVLTRSACSPRDPESLLQLSAPPAVAHGPDWHRSPSVMYALNPTYQERGTAFFFSRFVAIDEKACHQRFDFIYDVWRPRTLSDAPHELGEVDSVMASMTAVGLAGLANMTRSGDVMDSARKSYGTALRLINTALRVPGEAVKDTTMLSILILGLFEMITDRDARTAGGTVKAWHEHVNGAAVLAKIRGVGQFRTRAGIKMFMMLCQVVILSCIQQGVPMPQSVLDLRAELSRRFRSLNAPESRIEVSMPIYRVLEFRHEVRSGNFDTPEAAIERLIKMDDDFEHVIANLPSSYRYRTLRLPFPHKDVFDGICHVYPNMGKAAIWNGFRSCRLLILETILTEIHSRYRYVDPACVPPRHAAAFAAARARLPKLCRAIVASVPQALGLLAGPIIPGAATPIATVEVRAPPLQARREQPAAPFPSASTVPASACRSADPAAVPVADIVLDDSGPTLLNPTRSRYPDEETHRLMLLASAGNNMVWPLYHVGMSSVCSSAMKTYCINRLQEIYKGSGLQQAKEIASIMQNRRVVPRWMELSFWQEPGEGREEVV</sequence>
<dbReference type="CDD" id="cd00067">
    <property type="entry name" value="GAL4"/>
    <property type="match status" value="1"/>
</dbReference>
<feature type="compositionally biased region" description="Low complexity" evidence="2">
    <location>
        <begin position="98"/>
        <end position="109"/>
    </location>
</feature>
<feature type="region of interest" description="Disordered" evidence="2">
    <location>
        <begin position="74"/>
        <end position="112"/>
    </location>
</feature>
<accession>A0A0C4E689</accession>
<reference evidence="4" key="3">
    <citation type="submission" date="2011-03" db="EMBL/GenBank/DDBJ databases">
        <title>Annotation of Magnaporthe poae ATCC 64411.</title>
        <authorList>
            <person name="Ma L.-J."/>
            <person name="Dead R."/>
            <person name="Young S.K."/>
            <person name="Zeng Q."/>
            <person name="Gargeya S."/>
            <person name="Fitzgerald M."/>
            <person name="Haas B."/>
            <person name="Abouelleil A."/>
            <person name="Alvarado L."/>
            <person name="Arachchi H.M."/>
            <person name="Berlin A."/>
            <person name="Brown A."/>
            <person name="Chapman S.B."/>
            <person name="Chen Z."/>
            <person name="Dunbar C."/>
            <person name="Freedman E."/>
            <person name="Gearin G."/>
            <person name="Gellesch M."/>
            <person name="Goldberg J."/>
            <person name="Griggs A."/>
            <person name="Gujja S."/>
            <person name="Heiman D."/>
            <person name="Howarth C."/>
            <person name="Larson L."/>
            <person name="Lui A."/>
            <person name="MacDonald P.J.P."/>
            <person name="Mehta T."/>
            <person name="Montmayeur A."/>
            <person name="Murphy C."/>
            <person name="Neiman D."/>
            <person name="Pearson M."/>
            <person name="Priest M."/>
            <person name="Roberts A."/>
            <person name="Saif S."/>
            <person name="Shea T."/>
            <person name="Shenoy N."/>
            <person name="Sisk P."/>
            <person name="Stolte C."/>
            <person name="Sykes S."/>
            <person name="Yandava C."/>
            <person name="Wortman J."/>
            <person name="Nusbaum C."/>
            <person name="Birren B."/>
        </authorList>
    </citation>
    <scope>NUCLEOTIDE SEQUENCE</scope>
    <source>
        <strain evidence="4">ATCC 64411</strain>
    </source>
</reference>
<dbReference type="OrthoDB" id="5429770at2759"/>